<evidence type="ECO:0000313" key="2">
    <source>
        <dbReference type="EMBL" id="KAF7809145.1"/>
    </source>
</evidence>
<organism evidence="2 3">
    <name type="scientific">Senna tora</name>
    <dbReference type="NCBI Taxonomy" id="362788"/>
    <lineage>
        <taxon>Eukaryota</taxon>
        <taxon>Viridiplantae</taxon>
        <taxon>Streptophyta</taxon>
        <taxon>Embryophyta</taxon>
        <taxon>Tracheophyta</taxon>
        <taxon>Spermatophyta</taxon>
        <taxon>Magnoliopsida</taxon>
        <taxon>eudicotyledons</taxon>
        <taxon>Gunneridae</taxon>
        <taxon>Pentapetalae</taxon>
        <taxon>rosids</taxon>
        <taxon>fabids</taxon>
        <taxon>Fabales</taxon>
        <taxon>Fabaceae</taxon>
        <taxon>Caesalpinioideae</taxon>
        <taxon>Cassia clade</taxon>
        <taxon>Senna</taxon>
    </lineage>
</organism>
<evidence type="ECO:0000259" key="1">
    <source>
        <dbReference type="Pfam" id="PF14244"/>
    </source>
</evidence>
<dbReference type="OrthoDB" id="5544992at2759"/>
<evidence type="ECO:0000313" key="3">
    <source>
        <dbReference type="Proteomes" id="UP000634136"/>
    </source>
</evidence>
<dbReference type="PANTHER" id="PTHR37610">
    <property type="entry name" value="CCHC-TYPE DOMAIN-CONTAINING PROTEIN"/>
    <property type="match status" value="1"/>
</dbReference>
<comment type="caution">
    <text evidence="2">The sequence shown here is derived from an EMBL/GenBank/DDBJ whole genome shotgun (WGS) entry which is preliminary data.</text>
</comment>
<dbReference type="Pfam" id="PF14244">
    <property type="entry name" value="Retrotran_gag_3"/>
    <property type="match status" value="1"/>
</dbReference>
<keyword evidence="3" id="KW-1185">Reference proteome</keyword>
<reference evidence="2" key="1">
    <citation type="submission" date="2020-09" db="EMBL/GenBank/DDBJ databases">
        <title>Genome-Enabled Discovery of Anthraquinone Biosynthesis in Senna tora.</title>
        <authorList>
            <person name="Kang S.-H."/>
            <person name="Pandey R.P."/>
            <person name="Lee C.-M."/>
            <person name="Sim J.-S."/>
            <person name="Jeong J.-T."/>
            <person name="Choi B.-S."/>
            <person name="Jung M."/>
            <person name="Ginzburg D."/>
            <person name="Zhao K."/>
            <person name="Won S.Y."/>
            <person name="Oh T.-J."/>
            <person name="Yu Y."/>
            <person name="Kim N.-H."/>
            <person name="Lee O.R."/>
            <person name="Lee T.-H."/>
            <person name="Bashyal P."/>
            <person name="Kim T.-S."/>
            <person name="Lee W.-H."/>
            <person name="Kawkins C."/>
            <person name="Kim C.-K."/>
            <person name="Kim J.S."/>
            <person name="Ahn B.O."/>
            <person name="Rhee S.Y."/>
            <person name="Sohng J.K."/>
        </authorList>
    </citation>
    <scope>NUCLEOTIDE SEQUENCE</scope>
    <source>
        <tissue evidence="2">Leaf</tissue>
    </source>
</reference>
<dbReference type="EMBL" id="JAAIUW010000011">
    <property type="protein sequence ID" value="KAF7809145.1"/>
    <property type="molecule type" value="Genomic_DNA"/>
</dbReference>
<sequence>MAAKTKEEDSYRLHSSDHLGLSLVNTPLDGRNYFAWSIAIKTALEAKDKVGFIDGTLTAPEDATDFKKWKTVDSMIKSWMVNSLTKELADTFVCCLSSKNLWDTLEERYGASNGPHLFQIQQEIGSTRQGSDSVTTYYNKINRCWDELDRVSPMPTCACGPKS</sequence>
<proteinExistence type="predicted"/>
<dbReference type="Proteomes" id="UP000634136">
    <property type="component" value="Unassembled WGS sequence"/>
</dbReference>
<feature type="domain" description="Retrotransposon Copia-like N-terminal" evidence="1">
    <location>
        <begin position="14"/>
        <end position="61"/>
    </location>
</feature>
<gene>
    <name evidence="2" type="ORF">G2W53_035888</name>
</gene>
<name>A0A834SUU6_9FABA</name>
<protein>
    <recommendedName>
        <fullName evidence="1">Retrotransposon Copia-like N-terminal domain-containing protein</fullName>
    </recommendedName>
</protein>
<dbReference type="PANTHER" id="PTHR37610:SF40">
    <property type="entry name" value="OS01G0909600 PROTEIN"/>
    <property type="match status" value="1"/>
</dbReference>
<accession>A0A834SUU6</accession>
<dbReference type="InterPro" id="IPR029472">
    <property type="entry name" value="Copia-like_N"/>
</dbReference>
<dbReference type="AlphaFoldDB" id="A0A834SUU6"/>